<dbReference type="Proteomes" id="UP000823877">
    <property type="component" value="Unassembled WGS sequence"/>
</dbReference>
<name>A0A9D2MJL1_9FIRM</name>
<reference evidence="1" key="2">
    <citation type="submission" date="2021-04" db="EMBL/GenBank/DDBJ databases">
        <authorList>
            <person name="Gilroy R."/>
        </authorList>
    </citation>
    <scope>NUCLEOTIDE SEQUENCE</scope>
    <source>
        <strain evidence="1">CHK188-16595</strain>
    </source>
</reference>
<organism evidence="1 2">
    <name type="scientific">Candidatus Eubacterium faecale</name>
    <dbReference type="NCBI Taxonomy" id="2838568"/>
    <lineage>
        <taxon>Bacteria</taxon>
        <taxon>Bacillati</taxon>
        <taxon>Bacillota</taxon>
        <taxon>Clostridia</taxon>
        <taxon>Eubacteriales</taxon>
        <taxon>Eubacteriaceae</taxon>
        <taxon>Eubacterium</taxon>
    </lineage>
</organism>
<evidence type="ECO:0000313" key="2">
    <source>
        <dbReference type="Proteomes" id="UP000823877"/>
    </source>
</evidence>
<comment type="caution">
    <text evidence="1">The sequence shown here is derived from an EMBL/GenBank/DDBJ whole genome shotgun (WGS) entry which is preliminary data.</text>
</comment>
<dbReference type="EMBL" id="DWXN01000007">
    <property type="protein sequence ID" value="HJB74703.1"/>
    <property type="molecule type" value="Genomic_DNA"/>
</dbReference>
<proteinExistence type="predicted"/>
<dbReference type="AlphaFoldDB" id="A0A9D2MJL1"/>
<evidence type="ECO:0000313" key="1">
    <source>
        <dbReference type="EMBL" id="HJB74703.1"/>
    </source>
</evidence>
<protein>
    <submittedName>
        <fullName evidence="1">Uncharacterized protein</fullName>
    </submittedName>
</protein>
<sequence>MTEKYSMCAHTIPDGILHDQELVDLSLNGAELVLSFKTHLFSDMKGNAFCERYKDFTKCHMKARICDASLCSAEISTAVNKQNAFTVRVLTISEFVRKAQEILCNAKEMSKNPWTYLYTYISPDIGSAQILLDISMKYKHKLYTMCRLEFNTQEIDFHWE</sequence>
<gene>
    <name evidence="1" type="ORF">IAA37_03405</name>
</gene>
<reference evidence="1" key="1">
    <citation type="journal article" date="2021" name="PeerJ">
        <title>Extensive microbial diversity within the chicken gut microbiome revealed by metagenomics and culture.</title>
        <authorList>
            <person name="Gilroy R."/>
            <person name="Ravi A."/>
            <person name="Getino M."/>
            <person name="Pursley I."/>
            <person name="Horton D.L."/>
            <person name="Alikhan N.F."/>
            <person name="Baker D."/>
            <person name="Gharbi K."/>
            <person name="Hall N."/>
            <person name="Watson M."/>
            <person name="Adriaenssens E.M."/>
            <person name="Foster-Nyarko E."/>
            <person name="Jarju S."/>
            <person name="Secka A."/>
            <person name="Antonio M."/>
            <person name="Oren A."/>
            <person name="Chaudhuri R.R."/>
            <person name="La Ragione R."/>
            <person name="Hildebrand F."/>
            <person name="Pallen M.J."/>
        </authorList>
    </citation>
    <scope>NUCLEOTIDE SEQUENCE</scope>
    <source>
        <strain evidence="1">CHK188-16595</strain>
    </source>
</reference>
<accession>A0A9D2MJL1</accession>